<dbReference type="RefSeq" id="WP_071387541.1">
    <property type="nucleotide sequence ID" value="NZ_LBDA02000052.1"/>
</dbReference>
<dbReference type="PANTHER" id="PTHR47432:SF1">
    <property type="entry name" value="CELL WALL ASSEMBLY REGULATOR SMI1"/>
    <property type="match status" value="1"/>
</dbReference>
<dbReference type="Gene3D" id="3.80.10.10">
    <property type="entry name" value="Ribonuclease Inhibitor"/>
    <property type="match status" value="1"/>
</dbReference>
<dbReference type="Pfam" id="PF09346">
    <property type="entry name" value="SMI1_KNR4"/>
    <property type="match status" value="1"/>
</dbReference>
<dbReference type="PANTHER" id="PTHR47432">
    <property type="entry name" value="CELL WALL ASSEMBLY REGULATOR SMI1"/>
    <property type="match status" value="1"/>
</dbReference>
<organism evidence="2 3">
    <name type="scientific">Streptomyces malaysiense</name>
    <dbReference type="NCBI Taxonomy" id="1428626"/>
    <lineage>
        <taxon>Bacteria</taxon>
        <taxon>Bacillati</taxon>
        <taxon>Actinomycetota</taxon>
        <taxon>Actinomycetes</taxon>
        <taxon>Kitasatosporales</taxon>
        <taxon>Streptomycetaceae</taxon>
        <taxon>Streptomyces</taxon>
    </lineage>
</organism>
<dbReference type="InterPro" id="IPR037883">
    <property type="entry name" value="Knr4/Smi1-like_sf"/>
</dbReference>
<evidence type="ECO:0000259" key="1">
    <source>
        <dbReference type="SMART" id="SM00860"/>
    </source>
</evidence>
<comment type="caution">
    <text evidence="2">The sequence shown here is derived from an EMBL/GenBank/DDBJ whole genome shotgun (WGS) entry which is preliminary data.</text>
</comment>
<name>A0A1J4Q048_9ACTN</name>
<dbReference type="GO" id="GO:0043332">
    <property type="term" value="C:mating projection tip"/>
    <property type="evidence" value="ECO:0007669"/>
    <property type="project" value="TreeGrafter"/>
</dbReference>
<proteinExistence type="predicted"/>
<evidence type="ECO:0000313" key="2">
    <source>
        <dbReference type="EMBL" id="OIK25448.1"/>
    </source>
</evidence>
<dbReference type="InterPro" id="IPR018958">
    <property type="entry name" value="Knr4/Smi1-like_dom"/>
</dbReference>
<feature type="domain" description="Knr4/Smi1-like" evidence="1">
    <location>
        <begin position="168"/>
        <end position="309"/>
    </location>
</feature>
<dbReference type="InterPro" id="IPR032675">
    <property type="entry name" value="LRR_dom_sf"/>
</dbReference>
<dbReference type="Proteomes" id="UP000034838">
    <property type="component" value="Unassembled WGS sequence"/>
</dbReference>
<reference evidence="2" key="1">
    <citation type="submission" date="2016-10" db="EMBL/GenBank/DDBJ databases">
        <title>Genome sequence of Streptomyces malaysiense MUSC 136.</title>
        <authorList>
            <person name="Lee L.-H."/>
            <person name="Ser H.-L."/>
        </authorList>
    </citation>
    <scope>NUCLEOTIDE SEQUENCE [LARGE SCALE GENOMIC DNA]</scope>
    <source>
        <strain evidence="2">MUSC 136</strain>
    </source>
</reference>
<dbReference type="SMART" id="SM00860">
    <property type="entry name" value="SMI1_KNR4"/>
    <property type="match status" value="1"/>
</dbReference>
<dbReference type="OrthoDB" id="4759758at2"/>
<accession>A0A1J4Q048</accession>
<dbReference type="SUPFAM" id="SSF160631">
    <property type="entry name" value="SMI1/KNR4-like"/>
    <property type="match status" value="1"/>
</dbReference>
<dbReference type="AlphaFoldDB" id="A0A1J4Q048"/>
<dbReference type="Gene3D" id="3.40.1580.10">
    <property type="entry name" value="SMI1/KNR4-like"/>
    <property type="match status" value="1"/>
</dbReference>
<keyword evidence="3" id="KW-1185">Reference proteome</keyword>
<protein>
    <submittedName>
        <fullName evidence="2">SMI1/KNR4 family protein</fullName>
    </submittedName>
</protein>
<dbReference type="EMBL" id="LBDA02000052">
    <property type="protein sequence ID" value="OIK25448.1"/>
    <property type="molecule type" value="Genomic_DNA"/>
</dbReference>
<gene>
    <name evidence="2" type="ORF">VT52_021485</name>
</gene>
<dbReference type="InterPro" id="IPR051873">
    <property type="entry name" value="KNR4/SMI1_regulator"/>
</dbReference>
<evidence type="ECO:0000313" key="3">
    <source>
        <dbReference type="Proteomes" id="UP000034838"/>
    </source>
</evidence>
<dbReference type="SUPFAM" id="SSF52058">
    <property type="entry name" value="L domain-like"/>
    <property type="match status" value="1"/>
</dbReference>
<sequence length="514" mass="54257">MDPTVEQAARQITAEVVAKAPEGWTECVLRGRGSRSGVGMFGGGYVVPSRPGSYFEMPFPSQCLGSLASWFRDAHDWEAIVLELTCRPSGAFELVVFRDALQPGSGPEDGWTLTVDPGFRPSEPGAADGVEPSGLRQAGDPAEAVERLRAVLRQHAERHGAEPEMPAPVTEAQLAAAERHLGRPLPADLRALYLEADGDGDSEALDGYCWMPLDGALAERDDYIGVPTWYGWELGWNNVIFDADPPNTVRRCSGHPGWLPFATWFDGNFLAVDLAPAADGRPGQVIEVGRDFDDGPRHVASSVTAWLGQVLGRPDPHAPQQSGDDPRQLIVSALDERLAPGVQAIHLNDAGSPVDLGPLSATPHLRRLHLNRCATADLSPVAALPVEDLAVGLAAEADLTPLTGHPHLASLAVGSETPIDLAPLRTLPALRSLDLSGCPTPDLALLADLPGLRYLALSGTQWTALIATGRLPAHLAAARLAGAPPLTAALDLLAALGVDTATAYRLSGTVDDAS</sequence>